<keyword evidence="5" id="KW-1185">Reference proteome</keyword>
<name>A0A2N5VJH3_9BASI</name>
<dbReference type="EMBL" id="PGCI01000012">
    <property type="protein sequence ID" value="PLW50141.1"/>
    <property type="molecule type" value="Genomic_DNA"/>
</dbReference>
<organism evidence="4 6">
    <name type="scientific">Puccinia coronata f. sp. avenae</name>
    <dbReference type="NCBI Taxonomy" id="200324"/>
    <lineage>
        <taxon>Eukaryota</taxon>
        <taxon>Fungi</taxon>
        <taxon>Dikarya</taxon>
        <taxon>Basidiomycota</taxon>
        <taxon>Pucciniomycotina</taxon>
        <taxon>Pucciniomycetes</taxon>
        <taxon>Pucciniales</taxon>
        <taxon>Pucciniaceae</taxon>
        <taxon>Puccinia</taxon>
    </lineage>
</organism>
<dbReference type="PROSITE" id="PS50191">
    <property type="entry name" value="CRAL_TRIO"/>
    <property type="match status" value="1"/>
</dbReference>
<sequence length="380" mass="41391">MTTTNATSIEQVQKLLTTPNPGTQPEDPKPAVLTDSQTEMLNQLIGHFSAADFRPQERVTDGKGREKVLAGGPLSNWETCSLLNREALLRCLRADKWELAKCQTRIEETIVWRRSLGGDGIEIEEQAAAIKNEAQSGKMFTLGFDNIGRPIVHMRPRHQTKASSNNRFPLAFWLIDRAIDLMPPGVESILLVIDLAGPQESPSVKQQKDFVKTLGAHYCERLGQALVVNMPTLFVWVLKLLKPVIDPVTFAKAVVDKADPLKFAPAEQLDSAAGGTNGYEFDIANYWPALTSECTRRRHARLDEWVKSGKTVGSSELDDLSFSQQASSPTCDSSASSSISSVNMAPSTTSTQSASADPSPCNIPVIPHGSTPQPLVAVSL</sequence>
<dbReference type="InterPro" id="IPR036273">
    <property type="entry name" value="CRAL/TRIO_N_dom_sf"/>
</dbReference>
<dbReference type="InterPro" id="IPR001251">
    <property type="entry name" value="CRAL-TRIO_dom"/>
</dbReference>
<evidence type="ECO:0000313" key="5">
    <source>
        <dbReference type="Proteomes" id="UP000235388"/>
    </source>
</evidence>
<dbReference type="Proteomes" id="UP000235388">
    <property type="component" value="Unassembled WGS sequence"/>
</dbReference>
<feature type="domain" description="CRAL-TRIO" evidence="2">
    <location>
        <begin position="127"/>
        <end position="281"/>
    </location>
</feature>
<dbReference type="CDD" id="cd00170">
    <property type="entry name" value="SEC14"/>
    <property type="match status" value="1"/>
</dbReference>
<dbReference type="InterPro" id="IPR036865">
    <property type="entry name" value="CRAL-TRIO_dom_sf"/>
</dbReference>
<evidence type="ECO:0000313" key="6">
    <source>
        <dbReference type="Proteomes" id="UP000235392"/>
    </source>
</evidence>
<dbReference type="SMART" id="SM00516">
    <property type="entry name" value="SEC14"/>
    <property type="match status" value="1"/>
</dbReference>
<gene>
    <name evidence="3" type="ORF">PCANC_21943</name>
    <name evidence="4" type="ORF">PCASD_01776</name>
</gene>
<feature type="compositionally biased region" description="Low complexity" evidence="1">
    <location>
        <begin position="327"/>
        <end position="360"/>
    </location>
</feature>
<evidence type="ECO:0000259" key="2">
    <source>
        <dbReference type="PROSITE" id="PS50191"/>
    </source>
</evidence>
<dbReference type="FunFam" id="3.40.525.10:FF:000044">
    <property type="entry name" value="Uncharacterized protein"/>
    <property type="match status" value="1"/>
</dbReference>
<protein>
    <recommendedName>
        <fullName evidence="2">CRAL-TRIO domain-containing protein</fullName>
    </recommendedName>
</protein>
<dbReference type="SUPFAM" id="SSF46938">
    <property type="entry name" value="CRAL/TRIO N-terminal domain"/>
    <property type="match status" value="1"/>
</dbReference>
<evidence type="ECO:0000313" key="4">
    <source>
        <dbReference type="EMBL" id="PLW50141.1"/>
    </source>
</evidence>
<dbReference type="EMBL" id="PGCJ01000994">
    <property type="protein sequence ID" value="PLW12091.1"/>
    <property type="molecule type" value="Genomic_DNA"/>
</dbReference>
<dbReference type="GO" id="GO:0008526">
    <property type="term" value="F:phosphatidylinositol transfer activity"/>
    <property type="evidence" value="ECO:0007669"/>
    <property type="project" value="TreeGrafter"/>
</dbReference>
<proteinExistence type="predicted"/>
<dbReference type="PANTHER" id="PTHR45824">
    <property type="entry name" value="GH16843P"/>
    <property type="match status" value="1"/>
</dbReference>
<comment type="caution">
    <text evidence="4">The sequence shown here is derived from an EMBL/GenBank/DDBJ whole genome shotgun (WGS) entry which is preliminary data.</text>
</comment>
<evidence type="ECO:0000313" key="3">
    <source>
        <dbReference type="EMBL" id="PLW12091.1"/>
    </source>
</evidence>
<evidence type="ECO:0000256" key="1">
    <source>
        <dbReference type="SAM" id="MobiDB-lite"/>
    </source>
</evidence>
<dbReference type="Gene3D" id="3.40.525.10">
    <property type="entry name" value="CRAL-TRIO lipid binding domain"/>
    <property type="match status" value="1"/>
</dbReference>
<dbReference type="STRING" id="200324.A0A2N5VJH3"/>
<dbReference type="PANTHER" id="PTHR45824:SF29">
    <property type="entry name" value="GH16843P"/>
    <property type="match status" value="1"/>
</dbReference>
<reference evidence="5 6" key="1">
    <citation type="submission" date="2017-11" db="EMBL/GenBank/DDBJ databases">
        <title>De novo assembly and phasing of dikaryotic genomes from two isolates of Puccinia coronata f. sp. avenae, the causal agent of oat crown rust.</title>
        <authorList>
            <person name="Miller M.E."/>
            <person name="Zhang Y."/>
            <person name="Omidvar V."/>
            <person name="Sperschneider J."/>
            <person name="Schwessinger B."/>
            <person name="Raley C."/>
            <person name="Palmer J.M."/>
            <person name="Garnica D."/>
            <person name="Upadhyaya N."/>
            <person name="Rathjen J."/>
            <person name="Taylor J.M."/>
            <person name="Park R.F."/>
            <person name="Dodds P.N."/>
            <person name="Hirsch C.D."/>
            <person name="Kianian S.F."/>
            <person name="Figueroa M."/>
        </authorList>
    </citation>
    <scope>NUCLEOTIDE SEQUENCE [LARGE SCALE GENOMIC DNA]</scope>
    <source>
        <strain evidence="3">12NC29</strain>
        <strain evidence="4">12SD80</strain>
    </source>
</reference>
<dbReference type="Proteomes" id="UP000235392">
    <property type="component" value="Unassembled WGS sequence"/>
</dbReference>
<dbReference type="OrthoDB" id="75724at2759"/>
<dbReference type="InterPro" id="IPR052578">
    <property type="entry name" value="PI_Transfer_CRAL-TRIO"/>
</dbReference>
<dbReference type="AlphaFoldDB" id="A0A2N5VJH3"/>
<accession>A0A2N5VJH3</accession>
<feature type="region of interest" description="Disordered" evidence="1">
    <location>
        <begin position="323"/>
        <end position="368"/>
    </location>
</feature>
<dbReference type="SUPFAM" id="SSF52087">
    <property type="entry name" value="CRAL/TRIO domain"/>
    <property type="match status" value="1"/>
</dbReference>
<dbReference type="Pfam" id="PF00650">
    <property type="entry name" value="CRAL_TRIO"/>
    <property type="match status" value="1"/>
</dbReference>